<proteinExistence type="predicted"/>
<name>A0A3S5B7W2_9PLAT</name>
<protein>
    <submittedName>
        <fullName evidence="1">Uncharacterized protein</fullName>
    </submittedName>
</protein>
<dbReference type="OrthoDB" id="5575at2759"/>
<comment type="caution">
    <text evidence="1">The sequence shown here is derived from an EMBL/GenBank/DDBJ whole genome shotgun (WGS) entry which is preliminary data.</text>
</comment>
<evidence type="ECO:0000313" key="2">
    <source>
        <dbReference type="Proteomes" id="UP000784294"/>
    </source>
</evidence>
<evidence type="ECO:0000313" key="1">
    <source>
        <dbReference type="EMBL" id="VEL15565.1"/>
    </source>
</evidence>
<gene>
    <name evidence="1" type="ORF">PXEA_LOCUS9005</name>
</gene>
<accession>A0A3S5B7W2</accession>
<sequence length="126" mass="14251">MCFFGIFENNIMVATWWLASVIQIICYGLSDQAIIDTCAHLGWLSALLYANHVQQMLCQALWLEDSSLLQLPGVTTCHLAEFKTEEGHLLLALPEVMEFAYQYPDALENMLSPHFSQGDLTKIKQV</sequence>
<organism evidence="1 2">
    <name type="scientific">Protopolystoma xenopodis</name>
    <dbReference type="NCBI Taxonomy" id="117903"/>
    <lineage>
        <taxon>Eukaryota</taxon>
        <taxon>Metazoa</taxon>
        <taxon>Spiralia</taxon>
        <taxon>Lophotrochozoa</taxon>
        <taxon>Platyhelminthes</taxon>
        <taxon>Monogenea</taxon>
        <taxon>Polyopisthocotylea</taxon>
        <taxon>Polystomatidea</taxon>
        <taxon>Polystomatidae</taxon>
        <taxon>Protopolystoma</taxon>
    </lineage>
</organism>
<keyword evidence="2" id="KW-1185">Reference proteome</keyword>
<dbReference type="AlphaFoldDB" id="A0A3S5B7W2"/>
<dbReference type="SUPFAM" id="SSF158702">
    <property type="entry name" value="Sec63 N-terminal domain-like"/>
    <property type="match status" value="1"/>
</dbReference>
<dbReference type="Proteomes" id="UP000784294">
    <property type="component" value="Unassembled WGS sequence"/>
</dbReference>
<dbReference type="EMBL" id="CAAALY010025058">
    <property type="protein sequence ID" value="VEL15565.1"/>
    <property type="molecule type" value="Genomic_DNA"/>
</dbReference>
<reference evidence="1" key="1">
    <citation type="submission" date="2018-11" db="EMBL/GenBank/DDBJ databases">
        <authorList>
            <consortium name="Pathogen Informatics"/>
        </authorList>
    </citation>
    <scope>NUCLEOTIDE SEQUENCE</scope>
</reference>